<dbReference type="HAMAP" id="MF_00048">
    <property type="entry name" value="UPF0102"/>
    <property type="match status" value="1"/>
</dbReference>
<organism evidence="3 4">
    <name type="scientific">Candidatus Mcinerneyibacterium aminivorans</name>
    <dbReference type="NCBI Taxonomy" id="2703815"/>
    <lineage>
        <taxon>Bacteria</taxon>
        <taxon>Candidatus Macinerneyibacteriota</taxon>
        <taxon>Candidatus Mcinerneyibacteria</taxon>
        <taxon>Candidatus Mcinerneyibacteriales</taxon>
        <taxon>Candidatus Mcinerneyibacteriaceae</taxon>
        <taxon>Candidatus Mcinerneyibacterium</taxon>
    </lineage>
</organism>
<dbReference type="Gene3D" id="3.40.1350.10">
    <property type="match status" value="1"/>
</dbReference>
<dbReference type="NCBIfam" id="NF009150">
    <property type="entry name" value="PRK12497.1-3"/>
    <property type="match status" value="1"/>
</dbReference>
<dbReference type="AlphaFoldDB" id="A0A5D0MD88"/>
<evidence type="ECO:0000256" key="2">
    <source>
        <dbReference type="HAMAP-Rule" id="MF_00048"/>
    </source>
</evidence>
<evidence type="ECO:0000313" key="3">
    <source>
        <dbReference type="EMBL" id="TYB31687.1"/>
    </source>
</evidence>
<dbReference type="InterPro" id="IPR003509">
    <property type="entry name" value="UPF0102_YraN-like"/>
</dbReference>
<dbReference type="CDD" id="cd20736">
    <property type="entry name" value="PoNe_Nuclease"/>
    <property type="match status" value="1"/>
</dbReference>
<name>A0A5D0MD88_9BACT</name>
<comment type="caution">
    <text evidence="3">The sequence shown here is derived from an EMBL/GenBank/DDBJ whole genome shotgun (WGS) entry which is preliminary data.</text>
</comment>
<dbReference type="PANTHER" id="PTHR34039">
    <property type="entry name" value="UPF0102 PROTEIN YRAN"/>
    <property type="match status" value="1"/>
</dbReference>
<comment type="similarity">
    <text evidence="1 2">Belongs to the UPF0102 family.</text>
</comment>
<proteinExistence type="inferred from homology"/>
<dbReference type="InterPro" id="IPR011856">
    <property type="entry name" value="tRNA_endonuc-like_dom_sf"/>
</dbReference>
<protein>
    <recommendedName>
        <fullName evidence="2">UPF0102 protein FXF47_03565</fullName>
    </recommendedName>
</protein>
<evidence type="ECO:0000256" key="1">
    <source>
        <dbReference type="ARBA" id="ARBA00006738"/>
    </source>
</evidence>
<dbReference type="InterPro" id="IPR011335">
    <property type="entry name" value="Restrct_endonuc-II-like"/>
</dbReference>
<dbReference type="GO" id="GO:0003676">
    <property type="term" value="F:nucleic acid binding"/>
    <property type="evidence" value="ECO:0007669"/>
    <property type="project" value="InterPro"/>
</dbReference>
<evidence type="ECO:0000313" key="4">
    <source>
        <dbReference type="Proteomes" id="UP000324143"/>
    </source>
</evidence>
<sequence length="117" mass="13656">MKNNQDKGSAGEKKALEYLKKNDYKIIDTNFNSKFGEIDIIAEKGENLVFVEVKYRKGNSYGSPLEAITRKKQRTIIKVSRYYLLLNGEKYLKYYIRYDVIGIKGNNLEHIKGAFYE</sequence>
<dbReference type="Proteomes" id="UP000324143">
    <property type="component" value="Unassembled WGS sequence"/>
</dbReference>
<dbReference type="NCBIfam" id="TIGR00252">
    <property type="entry name" value="YraN family protein"/>
    <property type="match status" value="1"/>
</dbReference>
<keyword evidence="4" id="KW-1185">Reference proteome</keyword>
<dbReference type="Pfam" id="PF02021">
    <property type="entry name" value="UPF0102"/>
    <property type="match status" value="1"/>
</dbReference>
<dbReference type="SUPFAM" id="SSF52980">
    <property type="entry name" value="Restriction endonuclease-like"/>
    <property type="match status" value="1"/>
</dbReference>
<dbReference type="PANTHER" id="PTHR34039:SF1">
    <property type="entry name" value="UPF0102 PROTEIN YRAN"/>
    <property type="match status" value="1"/>
</dbReference>
<reference evidence="3" key="1">
    <citation type="submission" date="2019-08" db="EMBL/GenBank/DDBJ databases">
        <title>Genomic characterization of a novel candidate phylum (ARYD3) from a high temperature, high salinity tertiary oil reservoir in north central Oklahoma, USA.</title>
        <authorList>
            <person name="Youssef N.H."/>
            <person name="Yadav A."/>
            <person name="Elshahed M.S."/>
        </authorList>
    </citation>
    <scope>NUCLEOTIDE SEQUENCE [LARGE SCALE GENOMIC DNA]</scope>
    <source>
        <strain evidence="3">ARYD3</strain>
    </source>
</reference>
<dbReference type="EMBL" id="VSIX01000032">
    <property type="protein sequence ID" value="TYB31687.1"/>
    <property type="molecule type" value="Genomic_DNA"/>
</dbReference>
<gene>
    <name evidence="3" type="ORF">FXF47_03565</name>
</gene>
<accession>A0A5D0MD88</accession>